<comment type="similarity">
    <text evidence="1">Belongs to the thioesterase PaaI family.</text>
</comment>
<keyword evidence="3" id="KW-0812">Transmembrane</keyword>
<comment type="caution">
    <text evidence="5">The sequence shown here is derived from an EMBL/GenBank/DDBJ whole genome shotgun (WGS) entry which is preliminary data.</text>
</comment>
<dbReference type="PANTHER" id="PTHR21660:SF1">
    <property type="entry name" value="ACYL-COENZYME A THIOESTERASE 13"/>
    <property type="match status" value="1"/>
</dbReference>
<keyword evidence="3" id="KW-1133">Transmembrane helix</keyword>
<feature type="transmembrane region" description="Helical" evidence="3">
    <location>
        <begin position="58"/>
        <end position="81"/>
    </location>
</feature>
<evidence type="ECO:0000256" key="2">
    <source>
        <dbReference type="ARBA" id="ARBA00022801"/>
    </source>
</evidence>
<gene>
    <name evidence="5" type="ORF">C0068_10530</name>
</gene>
<protein>
    <submittedName>
        <fullName evidence="5">Thioesterase</fullName>
    </submittedName>
</protein>
<dbReference type="InterPro" id="IPR029069">
    <property type="entry name" value="HotDog_dom_sf"/>
</dbReference>
<dbReference type="Proteomes" id="UP000237222">
    <property type="component" value="Unassembled WGS sequence"/>
</dbReference>
<dbReference type="OrthoDB" id="9805304at2"/>
<evidence type="ECO:0000313" key="5">
    <source>
        <dbReference type="EMBL" id="POP52636.1"/>
    </source>
</evidence>
<dbReference type="InterPro" id="IPR006683">
    <property type="entry name" value="Thioestr_dom"/>
</dbReference>
<accession>A0A2S4HF73</accession>
<dbReference type="Pfam" id="PF03061">
    <property type="entry name" value="4HBT"/>
    <property type="match status" value="1"/>
</dbReference>
<dbReference type="GO" id="GO:0047617">
    <property type="term" value="F:fatty acyl-CoA hydrolase activity"/>
    <property type="evidence" value="ECO:0007669"/>
    <property type="project" value="InterPro"/>
</dbReference>
<dbReference type="AlphaFoldDB" id="A0A2S4HF73"/>
<feature type="domain" description="Thioesterase" evidence="4">
    <location>
        <begin position="44"/>
        <end position="120"/>
    </location>
</feature>
<evidence type="ECO:0000256" key="1">
    <source>
        <dbReference type="ARBA" id="ARBA00008324"/>
    </source>
</evidence>
<dbReference type="EMBL" id="PQGG01000026">
    <property type="protein sequence ID" value="POP52636.1"/>
    <property type="molecule type" value="Genomic_DNA"/>
</dbReference>
<dbReference type="CDD" id="cd03443">
    <property type="entry name" value="PaaI_thioesterase"/>
    <property type="match status" value="1"/>
</dbReference>
<evidence type="ECO:0000256" key="3">
    <source>
        <dbReference type="SAM" id="Phobius"/>
    </source>
</evidence>
<dbReference type="RefSeq" id="WP_103684454.1">
    <property type="nucleotide sequence ID" value="NZ_PQGG01000026.1"/>
</dbReference>
<evidence type="ECO:0000259" key="4">
    <source>
        <dbReference type="Pfam" id="PF03061"/>
    </source>
</evidence>
<reference evidence="5" key="1">
    <citation type="submission" date="2018-01" db="EMBL/GenBank/DDBJ databases">
        <authorList>
            <person name="Yu X.-D."/>
        </authorList>
    </citation>
    <scope>NUCLEOTIDE SEQUENCE</scope>
    <source>
        <strain evidence="5">ZX-21</strain>
    </source>
</reference>
<sequence>MTKLKDISEFLAKEFPQSPCSVDAIGPQSATVRYRVDARALRPGGTVSGPTLMTTADVGLYAAILGEVGIIALAVTTNLNINFLRKPSADKDIIGECKLIKVGRKLIIGEVALYSEGDERMVAHAVGTYALPSA</sequence>
<proteinExistence type="inferred from homology"/>
<dbReference type="Gene3D" id="3.10.129.10">
    <property type="entry name" value="Hotdog Thioesterase"/>
    <property type="match status" value="1"/>
</dbReference>
<evidence type="ECO:0000313" key="6">
    <source>
        <dbReference type="Proteomes" id="UP000237222"/>
    </source>
</evidence>
<dbReference type="PANTHER" id="PTHR21660">
    <property type="entry name" value="THIOESTERASE SUPERFAMILY MEMBER-RELATED"/>
    <property type="match status" value="1"/>
</dbReference>
<keyword evidence="3" id="KW-0472">Membrane</keyword>
<name>A0A2S4HF73_9GAMM</name>
<keyword evidence="2" id="KW-0378">Hydrolase</keyword>
<dbReference type="SUPFAM" id="SSF54637">
    <property type="entry name" value="Thioesterase/thiol ester dehydrase-isomerase"/>
    <property type="match status" value="1"/>
</dbReference>
<dbReference type="InterPro" id="IPR039298">
    <property type="entry name" value="ACOT13"/>
</dbReference>
<organism evidence="5 6">
    <name type="scientific">Zhongshania marina</name>
    <dbReference type="NCBI Taxonomy" id="2304603"/>
    <lineage>
        <taxon>Bacteria</taxon>
        <taxon>Pseudomonadati</taxon>
        <taxon>Pseudomonadota</taxon>
        <taxon>Gammaproteobacteria</taxon>
        <taxon>Cellvibrionales</taxon>
        <taxon>Spongiibacteraceae</taxon>
        <taxon>Zhongshania</taxon>
    </lineage>
</organism>